<dbReference type="InterPro" id="IPR058256">
    <property type="entry name" value="WLGC"/>
</dbReference>
<evidence type="ECO:0000256" key="2">
    <source>
        <dbReference type="SAM" id="Phobius"/>
    </source>
</evidence>
<accession>A0A8T1WN50</accession>
<organism evidence="4 5">
    <name type="scientific">Phytophthora boehmeriae</name>
    <dbReference type="NCBI Taxonomy" id="109152"/>
    <lineage>
        <taxon>Eukaryota</taxon>
        <taxon>Sar</taxon>
        <taxon>Stramenopiles</taxon>
        <taxon>Oomycota</taxon>
        <taxon>Peronosporomycetes</taxon>
        <taxon>Peronosporales</taxon>
        <taxon>Peronosporaceae</taxon>
        <taxon>Phytophthora</taxon>
    </lineage>
</organism>
<protein>
    <recommendedName>
        <fullName evidence="3">WLGC domain-containing protein</fullName>
    </recommendedName>
</protein>
<evidence type="ECO:0000313" key="4">
    <source>
        <dbReference type="EMBL" id="KAG7393818.1"/>
    </source>
</evidence>
<dbReference type="SMART" id="SM00698">
    <property type="entry name" value="MORN"/>
    <property type="match status" value="8"/>
</dbReference>
<dbReference type="PANTHER" id="PTHR23084:SF263">
    <property type="entry name" value="MORN REPEAT-CONTAINING PROTEIN 1"/>
    <property type="match status" value="1"/>
</dbReference>
<dbReference type="AlphaFoldDB" id="A0A8T1WN50"/>
<proteinExistence type="predicted"/>
<dbReference type="PANTHER" id="PTHR23084">
    <property type="entry name" value="PHOSPHATIDYLINOSITOL-4-PHOSPHATE 5-KINASE RELATED"/>
    <property type="match status" value="1"/>
</dbReference>
<dbReference type="Pfam" id="PF26605">
    <property type="entry name" value="WLGC"/>
    <property type="match status" value="1"/>
</dbReference>
<dbReference type="OrthoDB" id="125759at2759"/>
<evidence type="ECO:0000259" key="3">
    <source>
        <dbReference type="Pfam" id="PF26605"/>
    </source>
</evidence>
<dbReference type="EMBL" id="JAGDFL010000312">
    <property type="protein sequence ID" value="KAG7393818.1"/>
    <property type="molecule type" value="Genomic_DNA"/>
</dbReference>
<dbReference type="InterPro" id="IPR003409">
    <property type="entry name" value="MORN"/>
</dbReference>
<keyword evidence="2" id="KW-1133">Transmembrane helix</keyword>
<gene>
    <name evidence="4" type="ORF">PHYBOEH_006001</name>
</gene>
<feature type="transmembrane region" description="Helical" evidence="2">
    <location>
        <begin position="77"/>
        <end position="101"/>
    </location>
</feature>
<dbReference type="Pfam" id="PF02493">
    <property type="entry name" value="MORN"/>
    <property type="match status" value="8"/>
</dbReference>
<keyword evidence="5" id="KW-1185">Reference proteome</keyword>
<dbReference type="Proteomes" id="UP000693981">
    <property type="component" value="Unassembled WGS sequence"/>
</dbReference>
<feature type="domain" description="WLGC" evidence="3">
    <location>
        <begin position="520"/>
        <end position="584"/>
    </location>
</feature>
<comment type="caution">
    <text evidence="4">The sequence shown here is derived from an EMBL/GenBank/DDBJ whole genome shotgun (WGS) entry which is preliminary data.</text>
</comment>
<sequence length="835" mass="93895">MRLLWNELASYEGKNRKKWNAFLKLVDLAMETAMLRQLLATGSPAYLTYSYATFLAINSLSCAANILLDQFSALTEVFIDSIFDFSAAVLFPIVALVYSYYNFDFDRAVYLTFLEVLPPGSFERLARTFANPSDIALFRVNFDSLRISSGLDFVLRISMNMAFCYRFKRVVEALIWTRHREYASGLIQRDASQPAQQKPVPKGVATVFLAFSLVVLLCTHKAISDSKAVCSAHPECVVYAHKWKISGEFCPCLILIDVNLSPKTYKEWIDPVDAYPKVKALAASGMLTSLQVINRHLLEWPEELRLCRGLKTVQLIHTNSQSLPVWTKEFKHLETLQIEGKNDDKNLLDLPEDLFSDMPHLTLVHFGIQSNLERIPPFTGVPRLQTLALAWVMRLREIPTFDRVPNLSHIILAVLPALEQIPDMSPLQTVIEFVVYRPSALCCNGFVGTCDLSHSSCRGNLVLKTPAVTCLKNSTDLNLTGTPFLGSTATQDAFKNFAPFVCQESGVDKAVFLDFPTKENVEVCENKPFRQCRALDNSIGICYNTRFQVIMCLTDDSYITLRRVQIEKGIGPKCDPIEEQWLGCASFERTTMRAVYKGELVDGIRQGKGELVFANGDKYEGEFRQGFRHGHGVFTSKHGARVYDGEWRRGEQHGVGKERWLANGDRYEGEYQHDVFHGKGVQTRGSSKNKYDGEFQNGRRHGYGRMEFNGATIANSDTAALKKIIGAAVASTSSQHVSRGLAFYVGTWKDGRMHGEGKYTRADGSFYEGAWRDGLAHGFGKELVMATSEVYEGTWHAGLRHGDGTITRKGNRRKGVWEMGQRIKWTTAEVPLPKN</sequence>
<reference evidence="4" key="1">
    <citation type="submission" date="2021-02" db="EMBL/GenBank/DDBJ databases">
        <authorList>
            <person name="Palmer J.M."/>
        </authorList>
    </citation>
    <scope>NUCLEOTIDE SEQUENCE</scope>
    <source>
        <strain evidence="4">SCRP23</strain>
    </source>
</reference>
<keyword evidence="1" id="KW-0677">Repeat</keyword>
<evidence type="ECO:0000256" key="1">
    <source>
        <dbReference type="ARBA" id="ARBA00022737"/>
    </source>
</evidence>
<feature type="transmembrane region" description="Helical" evidence="2">
    <location>
        <begin position="46"/>
        <end position="68"/>
    </location>
</feature>
<keyword evidence="2" id="KW-0472">Membrane</keyword>
<name>A0A8T1WN50_9STRA</name>
<evidence type="ECO:0000313" key="5">
    <source>
        <dbReference type="Proteomes" id="UP000693981"/>
    </source>
</evidence>
<keyword evidence="2" id="KW-0812">Transmembrane</keyword>